<dbReference type="SUPFAM" id="SSF57424">
    <property type="entry name" value="LDL receptor-like module"/>
    <property type="match status" value="10"/>
</dbReference>
<feature type="disulfide bond" evidence="3">
    <location>
        <begin position="5598"/>
        <end position="5613"/>
    </location>
</feature>
<reference evidence="7 8" key="1">
    <citation type="journal article" date="2021" name="Elife">
        <title>Chloroplast acquisition without the gene transfer in kleptoplastic sea slugs, Plakobranchus ocellatus.</title>
        <authorList>
            <person name="Maeda T."/>
            <person name="Takahashi S."/>
            <person name="Yoshida T."/>
            <person name="Shimamura S."/>
            <person name="Takaki Y."/>
            <person name="Nagai Y."/>
            <person name="Toyoda A."/>
            <person name="Suzuki Y."/>
            <person name="Arimoto A."/>
            <person name="Ishii H."/>
            <person name="Satoh N."/>
            <person name="Nishiyama T."/>
            <person name="Hasebe M."/>
            <person name="Maruyama T."/>
            <person name="Minagawa J."/>
            <person name="Obokata J."/>
            <person name="Shigenobu S."/>
        </authorList>
    </citation>
    <scope>NUCLEOTIDE SEQUENCE [LARGE SCALE GENOMIC DNA]</scope>
</reference>
<dbReference type="FunFam" id="2.60.120.200:FF:000128">
    <property type="entry name" value="enteropeptidase isoform X2"/>
    <property type="match status" value="1"/>
</dbReference>
<feature type="domain" description="MAM" evidence="6">
    <location>
        <begin position="6501"/>
        <end position="6665"/>
    </location>
</feature>
<feature type="domain" description="MAM" evidence="6">
    <location>
        <begin position="4128"/>
        <end position="4289"/>
    </location>
</feature>
<evidence type="ECO:0000313" key="7">
    <source>
        <dbReference type="EMBL" id="GFN85250.1"/>
    </source>
</evidence>
<dbReference type="Proteomes" id="UP000735302">
    <property type="component" value="Unassembled WGS sequence"/>
</dbReference>
<sequence length="7123" mass="778235">MGACGFTNFSSNSFNWAVSYGATPSTNTGPRNDHTYGTGQGDQGETWVMAEVDVPGDSSPVGLEFEGVIGSTYRSDIAIDDLSLRPGYCDSPGSCSFESGDFCTWHNDVSTADDFDWFVTAGRKSSAGSVFINDNTIGEFTGHYAAILASSPQQPGDLAQLVSEAFSGGQVRCFNFHYNMQGASVGSLSVYVRPTNTSARAGGSAPARTQLVWRLSGPQTGQSTNWYPARVKVTSPYSYNVIVEATVGPDYRSDIGIDDLMFTSGDCALTPTSAGNNLVMTTATPPSTVSTGTTLPSTPFDCNFEDNLCGWSQDTTDQFDWTRAQGPTGSSNTGPLMDHTKSNNQGWYMYIEASSPQKENDTARLVSSSISAGPRCLRFFYTMAGSSVYQLNAYLKQGTQLTRIFSMEGEKGPSWLETSITIRPTATYQIIIEGVRGQSWDGDIAIDDITMPVGACPEISPEGKMSEFTAGIVYCTFENQPTNSPRCGYTDDSTGDFNWSLNQGSSASTNTGPYTDHTYGSFTGHYIYTEASSPQKVNDTARIVSPVYSGGQFNKHCLTFYYHMYGSDIGTLNVYQVPSGQLTSRGSPKWSRSYDMGKGWRKAVANLDVLGNYQLIFEGVIGNGHRGDIAVDDIIITQGACRDKKSCDFTLNTCQWRNVEDHTDDFDWLRNRGKTASLNTGPSTDHTSGTSSGFYMYVESSNRKRGERARLASQTFPPVDDQDYCISFWYNMFGSGIGALRVILQTNASSAVISTEATLWELDGSSGDQWLAAQVAVDKMYTKKPFTIIFEGEIGQDYRGDIAIDDTNIDALTCKTQPDTAIPIQDANAFLDRSVALAVADCTFDQNTTCKWTRHSQSKTDWVINSGSTPSFGTGPLQDHSGFNGYYIYMEATNGTQGDTAILTSPVLPPTNGINCLSFWYHMYGPDIGSLQLITSIGGQTKVMWRRKGSQENKWVRAAINVHSTTNFQVYLEAIRGKDYRGDIAVDDIILTHNACPLKELALLFFPYSIPDPAAFFSPALCDFEEGLCGYTQENTDDFDWTRTSRATSSVNTGPTNDHSLRTAQGYYLYMEASLPQKAGDKARIMSPVYAGGGPECLEFYYHMHGAAEGYLIVYVRAVGEQEQGSTVWSMHGDRGDQWRLAQATVKRSSPYQIVFEGTVGANYSSDIGLDDIRISPGACPHPVSCDFETGFCTFVNSLNNDADWILNSPRTGTAFSGVTPGVDHTTGYDGGYFALAQMAPSVAIHHATLVSELQADTTGKCLRFWQNIYGDGELHLYLVTAGKNQTLLQINNPNGRDKTRQWKLVEQDIRSTVPFSVAFDVTNAARNVVAVVIDDVEMLDGLCSLQTSPPPPTTPTPPPVLPTLSCDFEVSGQPLCFYVQDDKDDFDWSVWQGPTASSNTGPEFDHTMGSSKGHYIHVDASNKANNAAARLWSPAAQNQDSRCLSFWYLMHGADVNTLNVYLAMSDTGTGVSGTQAAGGGATLGKPIWTKKGEQGSVWKNALVELGSHGDKYVQIVFEGLAGVTYLGDIALDDIKVYQGKCPPTDTCDFEDDGVCGFAQDIYDDFDWVRAMGGTNSSSTGPTNDHTYGTSAGHYMYIETSSPRKPGEIARMVTQRYPPTNGRCLKFWYHMYGQTVGTLALFVRNEQGKEILLDSKSGNYGDQWLLTEFDVTSLSSFQLVFEASVGNSYTGDIAIDDIQFSDTACRSSYGCDFEQDLCSWTQNTTDNLDWQIHAGQTPSSNTGPSKDHTLNSPTGQYIFLESSSPSKPGDVAILDSQMLPVFYGNSVFCVSLWYYMFGKDIGWLNITTQTIDQASPDTVFSIYGPQAQAWKQAEINVPRPSNSFQVSIIGSVGNGYTSDIAVDDIRIAFKSCTEDKIQTGNFSCGDVTNKSIPYSKVCDFKPDCSNKADESNCGDCTFQYDWCHYIDVSNGDTQWRRGRKSDPLPSGSAFGAHYYDHNGSASAYYLYAQPAFGSTSNLAELITDLSFGPSPATCQMQFYYLMVGSGVGTLNVVLRESSEDTILWEKIDEQGTKWNVVVVDLGRVAVPFKIVFQATRSATVSGDLAIDDITFINCDYPAAAYPLRTNFEYSFGDWLQDDSDDFDWNRQQGETASVSTGPRRDHSRGTSKGHYAVIDTSFPVKTGDKARLVSPVISPTPSDSSCQLRLFYYMYGATVDSLRVYTRADNGLTSLKPMFSIAGNLGENWIRKDIVFRETKPFQIVIEAQKGASYTGDIAIDDLSLTSGCVLSQVTLPTGPPPTTTPNPCGANFSCGDGSCVSKDALCNFVPDCPDARDEDNCGTTCDFESSTCGWYDKSLGIYQWKNASASDAKGIEPSIDNTFTFFIKGHYMKVGVGSGVTRDPAVLVSPVLKATGPSCHMSFAYYKEGTGSGDLAFYLQKSSDAGTSRYSQLWHTATSGTNKWNQYSVDLGQLDAGYQVLIMSRPVNGFPYAIALDDIRFLECVPDSLYSNSSDALDCSFKGGNFCNYFQSQNDDFQWSLSNQPTPSQNTGPAGDHTTGSDYYVYIEASTPQRPGDKAILMSASVLPTKTDMCLHFWYHMFGLHIETLNVYLVTDRTNFTRIWTRSASQGNVWRLGQAPVSSNKIYQIAFEAVIDEFSGDIALDDISLVAGRCPRQPTCDFEIDLCGYAQLTQDDIFDWVRWSNKTQSTGTGPSRDHTTRNGYGYYMHMDASNHISGQNAKLMSPKVLVPGAVSAGVLGPQPQPHCVYFWYHMLGRQMGQLNVYARNKQGLDTLLWSNSGERGIYWFQGRAQVDASIGDFNVVFEGVVGTGYRGDIGLDDIRIAKGACPHVGTCDFEYDTCGYLNPTSLDTYDWLRNSGRTATSQTGPPVDHTTNSDGGFYMYTEASMKTERDRAWLYTDFSSATNAACISFWYFMYGSDVGTLRVYLVPSNNATTLLWEQKGDQGPQWKQTQIDYNSSLPYQLVFDGERGAGILGDIAIDDVVVSESACVNTTTPPPVDVTAGTTVTFPPSRWDCNFDQNSTCSWKQDSTDIFDWSLNRGSTFSSFTGPTADHSSGRGFYAYTESSYRSGTNDTARLVSGVVTLTDDGVCLRFWYSMYGADIGSLKVYASIKGALGPVLWQRIGNQGADWRPGYLHITPAILPQGATTQINMVLEGQLTGSYQGDIAIDDITVHTGNCIEHQGECDFEAKDICGFTQDPTADFQWERSSGTTASTNTGPTTDHTYGTDMGFYMYTESSSPRARGQQARLVSPMLNPTRGKCLKFYYHMYGINMGSLRIYQLRNGRLYTPVWTVSGSQGDLWQPAQVTLSSPTDFQLVFEAVLGGTVTSDVAIDDLSITPGACPPPATCDFEGGPCLFHNTEKGDDSDWEIHQGSSFSRSGPDTDHTQQNRLGHYMLMEARGRTKGDIARLFTETLPPTNGSCMSFFAKLPQGDGGSALYVKMNNDLQDTTGSYSIKYTLSGVQGSDWVAGQFNVISRSTYLLVFEGVVGDPLLSDIALDDVALTSGLCTKTPADFLCDNTTAIPYNKVCDFREDCPVSGGSVAADESHCGVCTFETGQCGLVDLSKGSYRWKLASDSGTTDFDQRIGADHTTGKVGGNFLYVTRGKGGLTGAAVVSTPLLAPTYETCTLQFYYKKDSALLEVYVEVGARQNLIWSTTNQVTGAKWARAVVQIGHYTSKIKVLFKATRLYSSALPVAIDDTSFIGCLPPAKGSGSCSTNQITCSSGACLDRIYLCDLTDDCGDGSDEAQCSKAHQCDFESGLCLWTQSSDDYIDWTRYSGKTPSTSTGPGVDHSTGLSSGHYLYLESSYPTRRGQNARLLSPVIGAVAKTQVCHLSLFYHMYGADMGFLNIYTATEDGGYPKLVWKRSNADQDYWAREIIALSSDKPFRVIIEGVAGLFASDMAIDDITLSQSCPLAQSSVTLPPPGYPVTTLPPSTFSVCLNNFLCGSGECVDRTLECDFIKDCKDGSDEKMCGACDFETDDANCGWLYASTGRFRWLRSKQADMGTVGPGIDNTLGTSAGHYLYVLPDFGITSQSAVIKSPKLGAISAACIMTFYYHVNPSQGYLYAQMRVQGVNMVVWRSTSRSSGSWSKAYAYLGHATGDRGVRSGSHVEIVFQALQGFNVSARDFAAIDDVSFSSCNPKEVPPTVACSFDKQTTCDWKQTNADEFDWTIKSGATASTRTGPSAGHDGHGYYIYTEASSPNHPNDTAVLLSPMLSPTDSTGYCLTFWYHMFGSDMGSLTLAATIPYNRYPTTLWYLRGTQRNAWVQQHVKINMTTQYTLSFKATLGPGYYSDIAIDDISTTRGSCPALKECTFEAGFCDYTQETNDKFDWSVGSNSTDSSGTGPGLDHTYGSSIGKYAFLEATLQNPGDTAVITSNTYKGFMYSRNGCLTFWYHMYGSGIGTLNVYRKDEGASAPVKIWTLSGEQENAWKIANVPINAQAKPFQIQFEGVRGNSYKSDIAIDDIAVNSGVCPPIASCTFEAGFCGYTNVEQGDEFDWVIDNAGTLSDNTGPQVDHTTGTKQGHYLYIETSGSHNVGDRALLQSESIPATNESCLEFYYHMYGAGIGQLRVYVKPATSSSKKQLWYTSNNHGNLWLSTRISVVSPVMYELVFEATYGGNYTGDIAIDDIALHNYPCTTPSAGPTTEGTNVATTASPTKLDCDFETKFCLWTQDFPHDILWSLKSGQTATRNTGPPSDHTFANLRGHYVYIETSSRGAQNATARLASPSVTLPQSGICLKLWYFMYGRDINRLNVLAVPSTASPSQALQQKQLVWTRKGTQGPEWKRAQIHVTSDVLSGAWKGDIKIVIEAATSSGSLGDISLDDISMNFGDCPSGPQCDFEDGVCSYTQLQNDDFDWTVNRASTKSLFTGPRLDHTLGTVEGHYAFIEASVPQSRGDIARLATPIFDATTASCLTFWYNMHGLTMGTLNVYTRAVSNAPPTKVWSMTGDQGEQWQPAQVTLHSNQKFNVIFEGVVGSGIMSDMAIDDISFADGHCPGLGSCDFEGEFCTWQNTDLQDKFDWIRAKGSRAYGAYGPKFDHTLKTEYGGYILMDSKSPSNPGDNARLISPALSAGKTYCFHMWYLMSGSGMGTLSVDAYTSGSNVKNNLLLVSGDQGKNWLFANMTLGPFSSDFSVTIEGTIGTTDKSDIALDDLAIQEGSCDTVHPQSAQTANAFLCTADNRYLTRRQACDFHADCSNGQEEIACGYNCDFDNATSPCKWKVDSKADYIWKTQSGATPRANTGPTADHTLGTSAGHYMYVDANDGTYDTASLISPLFQRSAPNCELVFFFHMTGSNIGSLSVSRAEGIQISRLWLTKADYGNSWQQKVVPLGPSEAPFTILIKARRSYSTTGDIAIDDISFRNCDFPQPGVSCTARNTFKCGNGACVSSSQVCNFADDCGDSSDEDDQLCSSYHKCNFETDLCDWMQEQFNDEFDYSRHSGPSSSMNTGPNFDHTTLLPTGHYLYIEASSPRIPGDKAWLVSPVLQPTSFCMMTFFVHLFGKDIDTLSVYSRTAVNGHLTTRFRVKGESGNYWRQINVPIFSPKSFQIVIEAVRGYGVYGDIGIDDIVLSPGCVISSSDTTFPTQAPTTVSTTPSPCGNPNLWQCDDKKTCIPKTQLCDFMYQCRDNSDENNCGACDFEGSTCGWVDASTNKYVWQRANTSSAEITSKPQHDHTLGIQGIGWYMLVRPLDVGYSSISILESPVYGATEAGCEINFFYFCDGAGRLSLYLYPDGVTRYSSSKAGIRLWSQYRRDAWLQASVGIGSRVGGFRLVFRYVYVSPQKVDGTAIDDITFSKACQRGPSSSICPPDDFRCPSTGECIPTTQRCDFSKDCFNGEDEANLQCSNYERCDFESGTCGFVQDNSDNFDWTRSTGQTATANTGPDNDHTFGNFTGHFMFIETSTPQKPNDKARLKSPVFYPNLQKSCYVRFFYHMRGDHIDALNVYTETREGGNQTLKWSMKNEQGYTWKKATVLLDDTAPFRVVIEGVRGIGYRGDIAIDDISFTPECFKMQFATLPPILPTYASGICKVGSEFQCDVNVCKPVSAMCDFTPDCSDGTDEKNCPATCDFENGTCGWARVSPGKDQIPQPLATKRATDYASIATDANPGTSQGRSLEISGKLFDTVSIVSPLFSKAGPSCKFSFSYTHNNGSYQVLSLRSSGFDTQLWEQDPRFATASANNQWTRVSFKLPPCSQYFQIVLSTTFKRSGFDAADYFLIDDVKFEQCGSPRPRQCQVNEFQCNDGNCIPEDQVCDLQKDCCDGSDEAGDKCYYYTKTTFEDGLQNWKNMFGELEDWSIRQGFANRPVFGRRPQPNRDHTTQSQYGHYLLASFIYASPNATASIAYSLPAPAQRRCDIGFWYAMAAGNGPDTGNTLNVYTDEAPIGEKLQLSVSSKSYGNSGTSNNLWQKAHLTIYTSQPFQLVFRAIQGVSLSTFFSLDDVTFSPGCQGPVRATPAPLPTTTPLSTSPQSSNKPGSSTTQSSCNAYSQFRCANSNACISKLLTCDFRPGDCTDNSDEALCHTQGICAFNTDLCTWKELTVDNLDWATGMDPSGVPSVDADQTRTPYAYLSSGAGTSSNQVAALVSQTYSSSAAACKFQFYYFIEGPGAGTLSLGLDIFNERETTLWKSSTQLATATTSATTTNGAWVKAVVGIGRRSSAFTLRFKRLETIPFSGHMALDNLQFISCALPLPGSFQCGDQEYQCSTGACINENLVCNYEDDCGDASDERSCTGYVQSHFESAAPVGSFTQSKQDQLEWVRWEEGTPLPAGLPGADHTSGISSGHYMFVQGESSTSSTDAAWLLSKVFRPTTQNTFCQVRFFAVIPTAQQMIKLSYRTTSSGQPDADVPLPDPVPGSYWQQMAYSLEMQQPFQLILQGLPGGPGGAIAIDDVVFGPNCVPSDQALPTPSPVCTDVQFQCAAGGGCIDEASHCDGRVDCSDSSDEHNCDHPLQNDLRLLVRRQPRTPAASSNLNSEPKVSCSCLGWCINGYHGTRCAVPQGMTEPTRKPTPQTSSTKTPGSAQQSNSKGSQDSGSDGKWKTPVAVVLALIGVIAIVAAVFVYLKSTNRLRGFRFHRFGNDTFDEGGLVNPVYDYGSSAGAVQELEPPSFEKHEVKTKPKKSKKSSATIKLQDATMSLDNPMYSDGNSEA</sequence>
<feature type="domain" description="MAM" evidence="6">
    <location>
        <begin position="6025"/>
        <end position="6206"/>
    </location>
</feature>
<feature type="domain" description="MAM" evidence="6">
    <location>
        <begin position="1020"/>
        <end position="1182"/>
    </location>
</feature>
<feature type="disulfide bond" evidence="3">
    <location>
        <begin position="1898"/>
        <end position="1913"/>
    </location>
</feature>
<feature type="disulfide bond" evidence="3">
    <location>
        <begin position="2271"/>
        <end position="2289"/>
    </location>
</feature>
<dbReference type="PROSITE" id="PS00740">
    <property type="entry name" value="MAM_1"/>
    <property type="match status" value="3"/>
</dbReference>
<dbReference type="SMART" id="SM00137">
    <property type="entry name" value="MAM"/>
    <property type="match status" value="34"/>
</dbReference>
<organism evidence="7 8">
    <name type="scientific">Plakobranchus ocellatus</name>
    <dbReference type="NCBI Taxonomy" id="259542"/>
    <lineage>
        <taxon>Eukaryota</taxon>
        <taxon>Metazoa</taxon>
        <taxon>Spiralia</taxon>
        <taxon>Lophotrochozoa</taxon>
        <taxon>Mollusca</taxon>
        <taxon>Gastropoda</taxon>
        <taxon>Heterobranchia</taxon>
        <taxon>Euthyneura</taxon>
        <taxon>Panpulmonata</taxon>
        <taxon>Sacoglossa</taxon>
        <taxon>Placobranchoidea</taxon>
        <taxon>Plakobranchidae</taxon>
        <taxon>Plakobranchus</taxon>
    </lineage>
</organism>
<feature type="domain" description="MAM" evidence="6">
    <location>
        <begin position="2072"/>
        <end position="2247"/>
    </location>
</feature>
<proteinExistence type="predicted"/>
<feature type="disulfide bond" evidence="3">
    <location>
        <begin position="6219"/>
        <end position="6237"/>
    </location>
</feature>
<keyword evidence="1" id="KW-0677">Repeat</keyword>
<feature type="domain" description="MAM" evidence="6">
    <location>
        <begin position="2810"/>
        <end position="2970"/>
    </location>
</feature>
<feature type="disulfide bond" evidence="3">
    <location>
        <begin position="6027"/>
        <end position="6042"/>
    </location>
</feature>
<evidence type="ECO:0000259" key="6">
    <source>
        <dbReference type="PROSITE" id="PS50060"/>
    </source>
</evidence>
<evidence type="ECO:0000256" key="3">
    <source>
        <dbReference type="PROSITE-ProRule" id="PRU00124"/>
    </source>
</evidence>
<dbReference type="Pfam" id="PF00057">
    <property type="entry name" value="Ldl_recept_a"/>
    <property type="match status" value="7"/>
</dbReference>
<feature type="domain" description="MAM" evidence="6">
    <location>
        <begin position="4980"/>
        <end position="5143"/>
    </location>
</feature>
<dbReference type="InterPro" id="IPR023415">
    <property type="entry name" value="LDLR_class-A_CS"/>
</dbReference>
<keyword evidence="2 3" id="KW-1015">Disulfide bond</keyword>
<evidence type="ECO:0000256" key="1">
    <source>
        <dbReference type="ARBA" id="ARBA00022737"/>
    </source>
</evidence>
<feature type="disulfide bond" evidence="3">
    <location>
        <begin position="3925"/>
        <end position="3943"/>
    </location>
</feature>
<gene>
    <name evidence="7" type="ORF">PoB_001175600</name>
</gene>
<feature type="domain" description="MAM" evidence="6">
    <location>
        <begin position="1914"/>
        <end position="2076"/>
    </location>
</feature>
<feature type="compositionally biased region" description="Low complexity" evidence="4">
    <location>
        <begin position="6430"/>
        <end position="6445"/>
    </location>
</feature>
<feature type="disulfide bond" evidence="3">
    <location>
        <begin position="6680"/>
        <end position="6698"/>
    </location>
</feature>
<feature type="domain" description="MAM" evidence="6">
    <location>
        <begin position="300"/>
        <end position="458"/>
    </location>
</feature>
<feature type="disulfide bond" evidence="3">
    <location>
        <begin position="6212"/>
        <end position="6224"/>
    </location>
</feature>
<keyword evidence="5" id="KW-1133">Transmembrane helix</keyword>
<dbReference type="CDD" id="cd06263">
    <property type="entry name" value="MAM"/>
    <property type="match status" value="31"/>
</dbReference>
<feature type="domain" description="MAM" evidence="6">
    <location>
        <begin position="473"/>
        <end position="643"/>
    </location>
</feature>
<dbReference type="GO" id="GO:0016020">
    <property type="term" value="C:membrane"/>
    <property type="evidence" value="ECO:0007669"/>
    <property type="project" value="InterPro"/>
</dbReference>
<feature type="compositionally biased region" description="Polar residues" evidence="4">
    <location>
        <begin position="6446"/>
        <end position="6455"/>
    </location>
</feature>
<feature type="domain" description="MAM" evidence="6">
    <location>
        <begin position="645"/>
        <end position="816"/>
    </location>
</feature>
<dbReference type="Gene3D" id="4.10.400.10">
    <property type="entry name" value="Low-density Lipoprotein Receptor"/>
    <property type="match status" value="12"/>
</dbReference>
<feature type="domain" description="MAM" evidence="6">
    <location>
        <begin position="1365"/>
        <end position="1544"/>
    </location>
</feature>
<dbReference type="SUPFAM" id="SSF49899">
    <property type="entry name" value="Concanavalin A-like lectins/glucanases"/>
    <property type="match status" value="37"/>
</dbReference>
<dbReference type="PANTHER" id="PTHR23282:SF142">
    <property type="entry name" value="MAM DOMAIN-CONTAINING PROTEIN"/>
    <property type="match status" value="1"/>
</dbReference>
<dbReference type="PROSITE" id="PS01209">
    <property type="entry name" value="LDLRA_1"/>
    <property type="match status" value="6"/>
</dbReference>
<feature type="compositionally biased region" description="Low complexity" evidence="4">
    <location>
        <begin position="6983"/>
        <end position="7010"/>
    </location>
</feature>
<feature type="domain" description="MAM" evidence="6">
    <location>
        <begin position="3162"/>
        <end position="3323"/>
    </location>
</feature>
<feature type="region of interest" description="Disordered" evidence="4">
    <location>
        <begin position="7082"/>
        <end position="7123"/>
    </location>
</feature>
<dbReference type="Pfam" id="PF00629">
    <property type="entry name" value="MAM"/>
    <property type="match status" value="36"/>
</dbReference>
<feature type="disulfide bond" evidence="3">
    <location>
        <begin position="6673"/>
        <end position="6685"/>
    </location>
</feature>
<feature type="domain" description="MAM" evidence="6">
    <location>
        <begin position="1184"/>
        <end position="1346"/>
    </location>
</feature>
<feature type="domain" description="MAM" evidence="6">
    <location>
        <begin position="40"/>
        <end position="91"/>
    </location>
</feature>
<dbReference type="PRINTS" id="PR00020">
    <property type="entry name" value="MAMDOMAIN"/>
</dbReference>
<dbReference type="SMART" id="SM00192">
    <property type="entry name" value="LDLa"/>
    <property type="match status" value="14"/>
</dbReference>
<comment type="caution">
    <text evidence="7">The sequence shown here is derived from an EMBL/GenBank/DDBJ whole genome shotgun (WGS) entry which is preliminary data.</text>
</comment>
<dbReference type="InterPro" id="IPR051560">
    <property type="entry name" value="MAM_domain-containing"/>
</dbReference>
<dbReference type="PRINTS" id="PR00261">
    <property type="entry name" value="LDLRECEPTOR"/>
</dbReference>
<feature type="domain" description="MAM" evidence="6">
    <location>
        <begin position="4640"/>
        <end position="4815"/>
    </location>
</feature>
<feature type="disulfide bond" evidence="3">
    <location>
        <begin position="6692"/>
        <end position="6707"/>
    </location>
</feature>
<feature type="disulfide bond" evidence="3">
    <location>
        <begin position="3694"/>
        <end position="3706"/>
    </location>
</feature>
<evidence type="ECO:0000256" key="4">
    <source>
        <dbReference type="SAM" id="MobiDB-lite"/>
    </source>
</evidence>
<dbReference type="PROSITE" id="PS50060">
    <property type="entry name" value="MAM_2"/>
    <property type="match status" value="37"/>
</dbReference>
<dbReference type="EMBL" id="BLXT01001388">
    <property type="protein sequence ID" value="GFN85250.1"/>
    <property type="molecule type" value="Genomic_DNA"/>
</dbReference>
<feature type="region of interest" description="Disordered" evidence="4">
    <location>
        <begin position="6429"/>
        <end position="6455"/>
    </location>
</feature>
<dbReference type="FunFam" id="2.60.120.200:FF:000182">
    <property type="entry name" value="MAM and LDL-receptor class A domain-containing protein 1"/>
    <property type="match status" value="3"/>
</dbReference>
<feature type="domain" description="MAM" evidence="6">
    <location>
        <begin position="4817"/>
        <end position="4978"/>
    </location>
</feature>
<dbReference type="InterPro" id="IPR002172">
    <property type="entry name" value="LDrepeatLR_classA_rpt"/>
</dbReference>
<feature type="disulfide bond" evidence="3">
    <location>
        <begin position="2283"/>
        <end position="2298"/>
    </location>
</feature>
<feature type="domain" description="MAM" evidence="6">
    <location>
        <begin position="3529"/>
        <end position="3686"/>
    </location>
</feature>
<feature type="domain" description="MAM" evidence="6">
    <location>
        <begin position="1709"/>
        <end position="1874"/>
    </location>
</feature>
<evidence type="ECO:0000256" key="2">
    <source>
        <dbReference type="ARBA" id="ARBA00023157"/>
    </source>
</evidence>
<feature type="domain" description="MAM" evidence="6">
    <location>
        <begin position="6252"/>
        <end position="6426"/>
    </location>
</feature>
<feature type="domain" description="MAM" evidence="6">
    <location>
        <begin position="2474"/>
        <end position="2633"/>
    </location>
</feature>
<feature type="domain" description="MAM" evidence="6">
    <location>
        <begin position="4457"/>
        <end position="4619"/>
    </location>
</feature>
<evidence type="ECO:0000256" key="5">
    <source>
        <dbReference type="SAM" id="Phobius"/>
    </source>
</evidence>
<feature type="domain" description="MAM" evidence="6">
    <location>
        <begin position="5614"/>
        <end position="5779"/>
    </location>
</feature>
<dbReference type="InterPro" id="IPR013320">
    <property type="entry name" value="ConA-like_dom_sf"/>
</dbReference>
<keyword evidence="5" id="KW-0812">Transmembrane</keyword>
<feature type="domain" description="MAM" evidence="6">
    <location>
        <begin position="6711"/>
        <end position="6875"/>
    </location>
</feature>
<dbReference type="InterPro" id="IPR000998">
    <property type="entry name" value="MAM_dom"/>
</dbReference>
<keyword evidence="8" id="KW-1185">Reference proteome</keyword>
<feature type="domain" description="MAM" evidence="6">
    <location>
        <begin position="4291"/>
        <end position="4455"/>
    </location>
</feature>
<dbReference type="PANTHER" id="PTHR23282">
    <property type="entry name" value="APICAL ENDOSOMAL GLYCOPROTEIN PRECURSOR"/>
    <property type="match status" value="1"/>
</dbReference>
<accession>A0AAV3YD56</accession>
<feature type="domain" description="MAM" evidence="6">
    <location>
        <begin position="93"/>
        <end position="269"/>
    </location>
</feature>
<dbReference type="PROSITE" id="PS50068">
    <property type="entry name" value="LDLRA_2"/>
    <property type="match status" value="12"/>
</dbReference>
<feature type="domain" description="MAM" evidence="6">
    <location>
        <begin position="2635"/>
        <end position="2808"/>
    </location>
</feature>
<feature type="domain" description="MAM" evidence="6">
    <location>
        <begin position="1546"/>
        <end position="1707"/>
    </location>
</feature>
<feature type="disulfide bond" evidence="3">
    <location>
        <begin position="3937"/>
        <end position="3952"/>
    </location>
</feature>
<feature type="domain" description="MAM" evidence="6">
    <location>
        <begin position="2300"/>
        <end position="2463"/>
    </location>
</feature>
<feature type="domain" description="MAM" evidence="6">
    <location>
        <begin position="840"/>
        <end position="998"/>
    </location>
</feature>
<comment type="caution">
    <text evidence="3">Lacks conserved residue(s) required for the propagation of feature annotation.</text>
</comment>
<feature type="region of interest" description="Disordered" evidence="4">
    <location>
        <begin position="6976"/>
        <end position="7012"/>
    </location>
</feature>
<dbReference type="CDD" id="cd00112">
    <property type="entry name" value="LDLa"/>
    <property type="match status" value="12"/>
</dbReference>
<feature type="disulfide bond" evidence="3">
    <location>
        <begin position="6015"/>
        <end position="6033"/>
    </location>
</feature>
<feature type="domain" description="MAM" evidence="6">
    <location>
        <begin position="5187"/>
        <end position="5346"/>
    </location>
</feature>
<feature type="domain" description="MAM" evidence="6">
    <location>
        <begin position="3732"/>
        <end position="3894"/>
    </location>
</feature>
<feature type="domain" description="MAM" evidence="6">
    <location>
        <begin position="3325"/>
        <end position="3489"/>
    </location>
</feature>
<keyword evidence="5" id="KW-0472">Membrane</keyword>
<evidence type="ECO:0000313" key="8">
    <source>
        <dbReference type="Proteomes" id="UP000735302"/>
    </source>
</evidence>
<dbReference type="Gene3D" id="2.60.120.200">
    <property type="match status" value="37"/>
</dbReference>
<feature type="domain" description="MAM" evidence="6">
    <location>
        <begin position="2992"/>
        <end position="3159"/>
    </location>
</feature>
<feature type="transmembrane region" description="Helical" evidence="5">
    <location>
        <begin position="7017"/>
        <end position="7037"/>
    </location>
</feature>
<dbReference type="InterPro" id="IPR036055">
    <property type="entry name" value="LDL_receptor-like_sf"/>
</dbReference>
<feature type="disulfide bond" evidence="3">
    <location>
        <begin position="3701"/>
        <end position="3719"/>
    </location>
</feature>
<feature type="domain" description="MAM" evidence="6">
    <location>
        <begin position="3953"/>
        <end position="4121"/>
    </location>
</feature>
<protein>
    <submittedName>
        <fullName evidence="7">MAM and LDL-receptor class a domain-containing protein 2-like</fullName>
    </submittedName>
</protein>
<name>A0AAV3YD56_9GAST</name>
<feature type="disulfide bond" evidence="3">
    <location>
        <begin position="5361"/>
        <end position="5379"/>
    </location>
</feature>
<feature type="disulfide bond" evidence="3">
    <location>
        <begin position="6907"/>
        <end position="6922"/>
    </location>
</feature>
<feature type="domain" description="MAM" evidence="6">
    <location>
        <begin position="5827"/>
        <end position="5989"/>
    </location>
</feature>
<feature type="disulfide bond" evidence="3">
    <location>
        <begin position="3713"/>
        <end position="3728"/>
    </location>
</feature>
<feature type="domain" description="MAM" evidence="6">
    <location>
        <begin position="5394"/>
        <end position="5555"/>
    </location>
</feature>